<evidence type="ECO:0000313" key="3">
    <source>
        <dbReference type="Proteomes" id="UP000632289"/>
    </source>
</evidence>
<gene>
    <name evidence="2" type="ORF">IF129_25750</name>
</gene>
<evidence type="ECO:0000313" key="2">
    <source>
        <dbReference type="EMBL" id="MBD3934952.1"/>
    </source>
</evidence>
<sequence length="466" mass="52119">MSMIQPVANGLRTDHPVPGLPFINDERLLLDNPDAIERTGRNQGEGLWGRTDRLRGGGWVAFTTETKNRDYAWAVHQHPQHGRTVLLIRDTDLGSLHHEWMYGRNGFLYRHGGYWWDGDCWYRPQQIVDRAYEGYQARPVADAVTVTAVDVLARPATPHTARIAKIADFTAPEEPLPHWREHLALWASHRKPGSLPLDQCTVDLAAPELDPASLVDRAGLARIAELELEDLPHPKYGRKDLPPPQIETAEGPRWSRPVAGDWAEQYHRTHGPRKLLSATTTFGTDQPRGLVDDHNRLTKIIADSLEDAEEPKKNRLFTRGSSTTHEEQAADLAWWPAVAINDGTDGFIPLTAVRTTIVEAVLGGLARDMEGNDAPKNVLLGDIRGDVVHLIDWYILREPQLAPALFGEICLDARLRFGLDPKDVGDLLRRSLTLDSGLDHQTLKTLLDLALPPSAQVPKNNDGRRR</sequence>
<dbReference type="AlphaFoldDB" id="A0A927IF78"/>
<feature type="region of interest" description="Disordered" evidence="1">
    <location>
        <begin position="234"/>
        <end position="256"/>
    </location>
</feature>
<comment type="caution">
    <text evidence="2">The sequence shown here is derived from an EMBL/GenBank/DDBJ whole genome shotgun (WGS) entry which is preliminary data.</text>
</comment>
<name>A0A927IF78_9ACTN</name>
<organism evidence="2 3">
    <name type="scientific">Streptomyces chumphonensis</name>
    <dbReference type="NCBI Taxonomy" id="1214925"/>
    <lineage>
        <taxon>Bacteria</taxon>
        <taxon>Bacillati</taxon>
        <taxon>Actinomycetota</taxon>
        <taxon>Actinomycetes</taxon>
        <taxon>Kitasatosporales</taxon>
        <taxon>Streptomycetaceae</taxon>
        <taxon>Streptomyces</taxon>
    </lineage>
</organism>
<evidence type="ECO:0000256" key="1">
    <source>
        <dbReference type="SAM" id="MobiDB-lite"/>
    </source>
</evidence>
<dbReference type="Proteomes" id="UP000632289">
    <property type="component" value="Unassembled WGS sequence"/>
</dbReference>
<protein>
    <submittedName>
        <fullName evidence="2">Uncharacterized protein</fullName>
    </submittedName>
</protein>
<reference evidence="2" key="1">
    <citation type="submission" date="2020-09" db="EMBL/GenBank/DDBJ databases">
        <title>Secondary metabolite and genome analysis of marine Streptomyces chumphonensis KK1-2T.</title>
        <authorList>
            <person name="Phongsopitanun W."/>
            <person name="Kanchanasin P."/>
            <person name="Pittayakhajonwut P."/>
            <person name="Suwanborirux K."/>
            <person name="Tanasupawat S."/>
        </authorList>
    </citation>
    <scope>NUCLEOTIDE SEQUENCE</scope>
    <source>
        <strain evidence="2">KK1-2</strain>
    </source>
</reference>
<keyword evidence="3" id="KW-1185">Reference proteome</keyword>
<dbReference type="EMBL" id="JACXYU010000023">
    <property type="protein sequence ID" value="MBD3934952.1"/>
    <property type="molecule type" value="Genomic_DNA"/>
</dbReference>
<accession>A0A927IF78</accession>
<proteinExistence type="predicted"/>